<dbReference type="InterPro" id="IPR026881">
    <property type="entry name" value="WYL_dom"/>
</dbReference>
<dbReference type="AlphaFoldDB" id="A0A087CML5"/>
<comment type="caution">
    <text evidence="2">The sequence shown here is derived from an EMBL/GenBank/DDBJ whole genome shotgun (WGS) entry which is preliminary data.</text>
</comment>
<dbReference type="OrthoDB" id="3235497at2"/>
<dbReference type="EMBL" id="JGZK01000017">
    <property type="protein sequence ID" value="KFI84515.1"/>
    <property type="molecule type" value="Genomic_DNA"/>
</dbReference>
<dbReference type="eggNOG" id="COG2378">
    <property type="taxonomic scope" value="Bacteria"/>
</dbReference>
<dbReference type="STRING" id="1437610.BREU_1291"/>
<feature type="domain" description="WYL" evidence="1">
    <location>
        <begin position="166"/>
        <end position="251"/>
    </location>
</feature>
<dbReference type="RefSeq" id="WP_044089711.1">
    <property type="nucleotide sequence ID" value="NZ_JDUW01000013.1"/>
</dbReference>
<reference evidence="2 3" key="1">
    <citation type="submission" date="2014-03" db="EMBL/GenBank/DDBJ databases">
        <title>Genomics of Bifidobacteria.</title>
        <authorList>
            <person name="Ventura M."/>
            <person name="Milani C."/>
            <person name="Lugli G.A."/>
        </authorList>
    </citation>
    <scope>NUCLEOTIDE SEQUENCE [LARGE SCALE GENOMIC DNA]</scope>
    <source>
        <strain evidence="2 3">DSM 23975</strain>
    </source>
</reference>
<dbReference type="PANTHER" id="PTHR34580:SF1">
    <property type="entry name" value="PROTEIN PAFC"/>
    <property type="match status" value="1"/>
</dbReference>
<sequence length="373" mass="42205">MNAQHAGETSKRKTYAGNASLEIFEVLWRHSYFGHGLSVRQILDHLAAMHHVNDPDELPTPKTVRNQLHKLASTEFLGRRVGYLTEADVAAVECKDPQPGWYLDAFLSPAEMRLLADSLTLSRISLDTLDELVGKIRELAGAAGESIDYLNHVAAYTHINSEFLSTIDQLNQAIEDGHAVTFQYCDYGPDGTMVPHTSHTHADGQSGAHTGLYTVDPYQMVYKNGRYYLICHRHGEDKLRIFVVNRIAGVTTKGANEAPLRMERPASEGFDAVDFMRHRPYPVADEPVRIRIAIRDRPMLNNVFEWFDDPQIKHSPDGEQFEVIVNAPEKAVFWWALQYSWDGRVAIIEPDSLRNRLYDAGRRMAAAYHPDVH</sequence>
<gene>
    <name evidence="2" type="ORF">BREU_1291</name>
</gene>
<protein>
    <submittedName>
        <fullName evidence="2">Putative transcriptional regulator</fullName>
    </submittedName>
</protein>
<evidence type="ECO:0000259" key="1">
    <source>
        <dbReference type="Pfam" id="PF13280"/>
    </source>
</evidence>
<dbReference type="PROSITE" id="PS52050">
    <property type="entry name" value="WYL"/>
    <property type="match status" value="1"/>
</dbReference>
<evidence type="ECO:0000313" key="3">
    <source>
        <dbReference type="Proteomes" id="UP000028984"/>
    </source>
</evidence>
<organism evidence="2 3">
    <name type="scientific">Bifidobacterium reuteri DSM 23975</name>
    <dbReference type="NCBI Taxonomy" id="1437610"/>
    <lineage>
        <taxon>Bacteria</taxon>
        <taxon>Bacillati</taxon>
        <taxon>Actinomycetota</taxon>
        <taxon>Actinomycetes</taxon>
        <taxon>Bifidobacteriales</taxon>
        <taxon>Bifidobacteriaceae</taxon>
        <taxon>Bifidobacterium</taxon>
    </lineage>
</organism>
<evidence type="ECO:0000313" key="2">
    <source>
        <dbReference type="EMBL" id="KFI84515.1"/>
    </source>
</evidence>
<keyword evidence="3" id="KW-1185">Reference proteome</keyword>
<proteinExistence type="predicted"/>
<dbReference type="Pfam" id="PF13280">
    <property type="entry name" value="WYL"/>
    <property type="match status" value="1"/>
</dbReference>
<dbReference type="InterPro" id="IPR051534">
    <property type="entry name" value="CBASS_pafABC_assoc_protein"/>
</dbReference>
<name>A0A087CML5_9BIFI</name>
<dbReference type="Proteomes" id="UP000028984">
    <property type="component" value="Unassembled WGS sequence"/>
</dbReference>
<accession>A0A087CML5</accession>
<dbReference type="PANTHER" id="PTHR34580">
    <property type="match status" value="1"/>
</dbReference>